<name>A0AAD5WQN7_9PEZI</name>
<keyword evidence="4" id="KW-1185">Reference proteome</keyword>
<evidence type="ECO:0000256" key="2">
    <source>
        <dbReference type="SAM" id="Phobius"/>
    </source>
</evidence>
<gene>
    <name evidence="3" type="ORF">MKZ38_005876</name>
</gene>
<sequence length="312" mass="33465">MAPHTPPVHHNRTPPTLTKRDGSTHPAIIVLLIIGSIICLFFITYLVVNFSRRYTGAPRGGGASSATSFSDGGESTTKKPTPRARGSRLDMADKRVDEQLAIGKAKLVAEKIDHGGDLDGGGAAKFGIPPDWQNLPVDQQLAMFKAAATRATTPVGDAKNPPERKVRTNLGDTAQDYPESVPGNGNPWVIWEGDDAQGSTCAGSQFENGDLKVFVLSASSEDEEEKTVEGSPEPPKETQLGKGKGKEVIHETIPEPVANHPEYIQKGQLDKGKGEETGEEAVLEPVVDTAGPPNQSQSGKEKRDWQEAYLQK</sequence>
<feature type="compositionally biased region" description="Polar residues" evidence="1">
    <location>
        <begin position="64"/>
        <end position="79"/>
    </location>
</feature>
<feature type="region of interest" description="Disordered" evidence="1">
    <location>
        <begin position="57"/>
        <end position="89"/>
    </location>
</feature>
<keyword evidence="2" id="KW-1133">Transmembrane helix</keyword>
<keyword evidence="2" id="KW-0812">Transmembrane</keyword>
<feature type="compositionally biased region" description="Basic and acidic residues" evidence="1">
    <location>
        <begin position="244"/>
        <end position="253"/>
    </location>
</feature>
<evidence type="ECO:0000256" key="1">
    <source>
        <dbReference type="SAM" id="MobiDB-lite"/>
    </source>
</evidence>
<keyword evidence="2" id="KW-0472">Membrane</keyword>
<feature type="region of interest" description="Disordered" evidence="1">
    <location>
        <begin position="1"/>
        <end position="21"/>
    </location>
</feature>
<dbReference type="AlphaFoldDB" id="A0AAD5WQN7"/>
<reference evidence="3" key="1">
    <citation type="submission" date="2022-07" db="EMBL/GenBank/DDBJ databases">
        <title>Draft genome sequence of Zalerion maritima ATCC 34329, a (micro)plastics degrading marine fungus.</title>
        <authorList>
            <person name="Paco A."/>
            <person name="Goncalves M.F.M."/>
            <person name="Rocha-Santos T.A.P."/>
            <person name="Alves A."/>
        </authorList>
    </citation>
    <scope>NUCLEOTIDE SEQUENCE</scope>
    <source>
        <strain evidence="3">ATCC 34329</strain>
    </source>
</reference>
<dbReference type="EMBL" id="JAKWBI020000354">
    <property type="protein sequence ID" value="KAJ2896085.1"/>
    <property type="molecule type" value="Genomic_DNA"/>
</dbReference>
<accession>A0AAD5WQN7</accession>
<evidence type="ECO:0000313" key="4">
    <source>
        <dbReference type="Proteomes" id="UP001201980"/>
    </source>
</evidence>
<dbReference type="Proteomes" id="UP001201980">
    <property type="component" value="Unassembled WGS sequence"/>
</dbReference>
<evidence type="ECO:0000313" key="3">
    <source>
        <dbReference type="EMBL" id="KAJ2896085.1"/>
    </source>
</evidence>
<feature type="region of interest" description="Disordered" evidence="1">
    <location>
        <begin position="218"/>
        <end position="312"/>
    </location>
</feature>
<protein>
    <submittedName>
        <fullName evidence="3">Uncharacterized protein</fullName>
    </submittedName>
</protein>
<comment type="caution">
    <text evidence="3">The sequence shown here is derived from an EMBL/GenBank/DDBJ whole genome shotgun (WGS) entry which is preliminary data.</text>
</comment>
<proteinExistence type="predicted"/>
<organism evidence="3 4">
    <name type="scientific">Zalerion maritima</name>
    <dbReference type="NCBI Taxonomy" id="339359"/>
    <lineage>
        <taxon>Eukaryota</taxon>
        <taxon>Fungi</taxon>
        <taxon>Dikarya</taxon>
        <taxon>Ascomycota</taxon>
        <taxon>Pezizomycotina</taxon>
        <taxon>Sordariomycetes</taxon>
        <taxon>Lulworthiomycetidae</taxon>
        <taxon>Lulworthiales</taxon>
        <taxon>Lulworthiaceae</taxon>
        <taxon>Zalerion</taxon>
    </lineage>
</organism>
<feature type="transmembrane region" description="Helical" evidence="2">
    <location>
        <begin position="27"/>
        <end position="48"/>
    </location>
</feature>